<evidence type="ECO:0000256" key="3">
    <source>
        <dbReference type="ARBA" id="ARBA00022771"/>
    </source>
</evidence>
<dbReference type="GO" id="GO:0048791">
    <property type="term" value="P:calcium ion-regulated exocytosis of neurotransmitter"/>
    <property type="evidence" value="ECO:0007669"/>
    <property type="project" value="TreeGrafter"/>
</dbReference>
<dbReference type="AlphaFoldDB" id="A0A4Y2BWY5"/>
<proteinExistence type="predicted"/>
<dbReference type="Pfam" id="PF22601">
    <property type="entry name" value="RIM2a_ZnF"/>
    <property type="match status" value="1"/>
</dbReference>
<name>A0A4Y2BWY5_ARAVE</name>
<dbReference type="GO" id="GO:0048788">
    <property type="term" value="C:cytoskeleton of presynaptic active zone"/>
    <property type="evidence" value="ECO:0007669"/>
    <property type="project" value="TreeGrafter"/>
</dbReference>
<evidence type="ECO:0000256" key="2">
    <source>
        <dbReference type="ARBA" id="ARBA00022737"/>
    </source>
</evidence>
<dbReference type="PROSITE" id="PS50178">
    <property type="entry name" value="ZF_FYVE"/>
    <property type="match status" value="1"/>
</dbReference>
<dbReference type="InterPro" id="IPR039032">
    <property type="entry name" value="Rim-like"/>
</dbReference>
<dbReference type="OrthoDB" id="420032at2759"/>
<comment type="caution">
    <text evidence="8">The sequence shown here is derived from an EMBL/GenBank/DDBJ whole genome shotgun (WGS) entry which is preliminary data.</text>
</comment>
<protein>
    <recommendedName>
        <fullName evidence="7">FYVE-type domain-containing protein</fullName>
    </recommendedName>
</protein>
<keyword evidence="2" id="KW-0677">Repeat</keyword>
<keyword evidence="4" id="KW-0862">Zinc</keyword>
<evidence type="ECO:0000256" key="5">
    <source>
        <dbReference type="PROSITE-ProRule" id="PRU00091"/>
    </source>
</evidence>
<dbReference type="GO" id="GO:0042734">
    <property type="term" value="C:presynaptic membrane"/>
    <property type="evidence" value="ECO:0007669"/>
    <property type="project" value="TreeGrafter"/>
</dbReference>
<dbReference type="GO" id="GO:0050806">
    <property type="term" value="P:positive regulation of synaptic transmission"/>
    <property type="evidence" value="ECO:0007669"/>
    <property type="project" value="TreeGrafter"/>
</dbReference>
<dbReference type="GO" id="GO:0044325">
    <property type="term" value="F:transmembrane transporter binding"/>
    <property type="evidence" value="ECO:0007669"/>
    <property type="project" value="TreeGrafter"/>
</dbReference>
<dbReference type="GO" id="GO:0008270">
    <property type="term" value="F:zinc ion binding"/>
    <property type="evidence" value="ECO:0007669"/>
    <property type="project" value="UniProtKB-KW"/>
</dbReference>
<dbReference type="InterPro" id="IPR011011">
    <property type="entry name" value="Znf_FYVE_PHD"/>
</dbReference>
<dbReference type="EMBL" id="BGPR01000122">
    <property type="protein sequence ID" value="GBL96578.1"/>
    <property type="molecule type" value="Genomic_DNA"/>
</dbReference>
<feature type="compositionally biased region" description="Basic and acidic residues" evidence="6">
    <location>
        <begin position="275"/>
        <end position="303"/>
    </location>
</feature>
<dbReference type="InterPro" id="IPR017455">
    <property type="entry name" value="Znf_FYVE-rel"/>
</dbReference>
<feature type="region of interest" description="Disordered" evidence="6">
    <location>
        <begin position="127"/>
        <end position="148"/>
    </location>
</feature>
<feature type="compositionally biased region" description="Polar residues" evidence="6">
    <location>
        <begin position="220"/>
        <end position="235"/>
    </location>
</feature>
<evidence type="ECO:0000256" key="4">
    <source>
        <dbReference type="ARBA" id="ARBA00022833"/>
    </source>
</evidence>
<sequence>MKRNRFSCEVANFLTFANGVFLLQGRCRSGEEQERIRLLEAAVENLRQKAGVDLESTCNICFKTKFADGIGHICSQCGKRCCARCGVKVPLRLNKIWLCILCRKNKELAIKFGNWALKKDAISQSQKTWGRSKSLEEEANTERQSPIPLLKRHFTSNLNIANTSLSFWSEEKKQQPAARPDPLPPHREVPLLSPAPPHSRAEPSDGPGLQRRYTRRRSSLDTIRNDSLSSDQSENPPAAPRPKPKKGNGQRYRRSGSSESEDDARSSPSSCQDSESDRVSMRKEKPSIRSQETRWRSQEDYHHTPSVRKPPLCALCVRPSVSSWLRASPLSYEHLLPPSVFSLSLSSNPPFERFCQR</sequence>
<keyword evidence="9" id="KW-1185">Reference proteome</keyword>
<dbReference type="SUPFAM" id="SSF57903">
    <property type="entry name" value="FYVE/PHD zinc finger"/>
    <property type="match status" value="1"/>
</dbReference>
<feature type="region of interest" description="Disordered" evidence="6">
    <location>
        <begin position="169"/>
        <end position="308"/>
    </location>
</feature>
<dbReference type="Proteomes" id="UP000499080">
    <property type="component" value="Unassembled WGS sequence"/>
</dbReference>
<dbReference type="InterPro" id="IPR054386">
    <property type="entry name" value="RIM_Znf"/>
</dbReference>
<evidence type="ECO:0000313" key="9">
    <source>
        <dbReference type="Proteomes" id="UP000499080"/>
    </source>
</evidence>
<dbReference type="PANTHER" id="PTHR12157:SF21">
    <property type="entry name" value="RAB3 INTERACTING MOLECULE, ISOFORM F"/>
    <property type="match status" value="1"/>
</dbReference>
<evidence type="ECO:0000313" key="8">
    <source>
        <dbReference type="EMBL" id="GBL96578.1"/>
    </source>
</evidence>
<dbReference type="GO" id="GO:0031267">
    <property type="term" value="F:small GTPase binding"/>
    <property type="evidence" value="ECO:0007669"/>
    <property type="project" value="InterPro"/>
</dbReference>
<feature type="compositionally biased region" description="Basic residues" evidence="6">
    <location>
        <begin position="242"/>
        <end position="254"/>
    </location>
</feature>
<dbReference type="PANTHER" id="PTHR12157">
    <property type="entry name" value="REGULATING SYNAPTIC MEMBRANE EXOCYTOSIS PROTEIN"/>
    <property type="match status" value="1"/>
</dbReference>
<organism evidence="8 9">
    <name type="scientific">Araneus ventricosus</name>
    <name type="common">Orbweaver spider</name>
    <name type="synonym">Epeira ventricosa</name>
    <dbReference type="NCBI Taxonomy" id="182803"/>
    <lineage>
        <taxon>Eukaryota</taxon>
        <taxon>Metazoa</taxon>
        <taxon>Ecdysozoa</taxon>
        <taxon>Arthropoda</taxon>
        <taxon>Chelicerata</taxon>
        <taxon>Arachnida</taxon>
        <taxon>Araneae</taxon>
        <taxon>Araneomorphae</taxon>
        <taxon>Entelegynae</taxon>
        <taxon>Araneoidea</taxon>
        <taxon>Araneidae</taxon>
        <taxon>Araneus</taxon>
    </lineage>
</organism>
<feature type="domain" description="FYVE-type" evidence="7">
    <location>
        <begin position="56"/>
        <end position="107"/>
    </location>
</feature>
<dbReference type="InterPro" id="IPR013083">
    <property type="entry name" value="Znf_RING/FYVE/PHD"/>
</dbReference>
<keyword evidence="3 5" id="KW-0863">Zinc-finger</keyword>
<evidence type="ECO:0000256" key="6">
    <source>
        <dbReference type="SAM" id="MobiDB-lite"/>
    </source>
</evidence>
<keyword evidence="1" id="KW-0479">Metal-binding</keyword>
<dbReference type="Gene3D" id="3.30.40.10">
    <property type="entry name" value="Zinc/RING finger domain, C3HC4 (zinc finger)"/>
    <property type="match status" value="1"/>
</dbReference>
<dbReference type="GO" id="GO:0042391">
    <property type="term" value="P:regulation of membrane potential"/>
    <property type="evidence" value="ECO:0007669"/>
    <property type="project" value="TreeGrafter"/>
</dbReference>
<evidence type="ECO:0000259" key="7">
    <source>
        <dbReference type="PROSITE" id="PS50178"/>
    </source>
</evidence>
<gene>
    <name evidence="8" type="primary">Rims2_2</name>
    <name evidence="8" type="ORF">AVEN_207763_2</name>
</gene>
<evidence type="ECO:0000256" key="1">
    <source>
        <dbReference type="ARBA" id="ARBA00022723"/>
    </source>
</evidence>
<dbReference type="GO" id="GO:0048167">
    <property type="term" value="P:regulation of synaptic plasticity"/>
    <property type="evidence" value="ECO:0007669"/>
    <property type="project" value="TreeGrafter"/>
</dbReference>
<reference evidence="8 9" key="1">
    <citation type="journal article" date="2019" name="Sci. Rep.">
        <title>Orb-weaving spider Araneus ventricosus genome elucidates the spidroin gene catalogue.</title>
        <authorList>
            <person name="Kono N."/>
            <person name="Nakamura H."/>
            <person name="Ohtoshi R."/>
            <person name="Moran D.A.P."/>
            <person name="Shinohara A."/>
            <person name="Yoshida Y."/>
            <person name="Fujiwara M."/>
            <person name="Mori M."/>
            <person name="Tomita M."/>
            <person name="Arakawa K."/>
        </authorList>
    </citation>
    <scope>NUCLEOTIDE SEQUENCE [LARGE SCALE GENOMIC DNA]</scope>
</reference>
<accession>A0A4Y2BWY5</accession>